<dbReference type="PANTHER" id="PTHR30026">
    <property type="entry name" value="OUTER MEMBRANE PROTEIN TOLC"/>
    <property type="match status" value="1"/>
</dbReference>
<evidence type="ECO:0000256" key="1">
    <source>
        <dbReference type="ARBA" id="ARBA00004442"/>
    </source>
</evidence>
<evidence type="ECO:0000256" key="3">
    <source>
        <dbReference type="ARBA" id="ARBA00022448"/>
    </source>
</evidence>
<dbReference type="Pfam" id="PF02321">
    <property type="entry name" value="OEP"/>
    <property type="match status" value="1"/>
</dbReference>
<name>A0A3E2NVZ2_9SPHI</name>
<dbReference type="EMBL" id="QWDE01000001">
    <property type="protein sequence ID" value="RFZ85127.1"/>
    <property type="molecule type" value="Genomic_DNA"/>
</dbReference>
<proteinExistence type="inferred from homology"/>
<evidence type="ECO:0000256" key="2">
    <source>
        <dbReference type="ARBA" id="ARBA00007613"/>
    </source>
</evidence>
<dbReference type="GO" id="GO:0015288">
    <property type="term" value="F:porin activity"/>
    <property type="evidence" value="ECO:0007669"/>
    <property type="project" value="TreeGrafter"/>
</dbReference>
<keyword evidence="6" id="KW-0472">Membrane</keyword>
<dbReference type="GO" id="GO:1990281">
    <property type="term" value="C:efflux pump complex"/>
    <property type="evidence" value="ECO:0007669"/>
    <property type="project" value="TreeGrafter"/>
</dbReference>
<organism evidence="9 10">
    <name type="scientific">Mucilaginibacter terrenus</name>
    <dbReference type="NCBI Taxonomy" id="2482727"/>
    <lineage>
        <taxon>Bacteria</taxon>
        <taxon>Pseudomonadati</taxon>
        <taxon>Bacteroidota</taxon>
        <taxon>Sphingobacteriia</taxon>
        <taxon>Sphingobacteriales</taxon>
        <taxon>Sphingobacteriaceae</taxon>
        <taxon>Mucilaginibacter</taxon>
    </lineage>
</organism>
<dbReference type="Gene3D" id="1.20.1600.10">
    <property type="entry name" value="Outer membrane efflux proteins (OEP)"/>
    <property type="match status" value="1"/>
</dbReference>
<keyword evidence="5" id="KW-0812">Transmembrane</keyword>
<dbReference type="AlphaFoldDB" id="A0A3E2NVZ2"/>
<protein>
    <submittedName>
        <fullName evidence="9">TolC family protein</fullName>
    </submittedName>
</protein>
<evidence type="ECO:0000256" key="7">
    <source>
        <dbReference type="ARBA" id="ARBA00023237"/>
    </source>
</evidence>
<sequence>MENIYFKPCKNRLIRILLCQILLIPSIVYAQQDARPYQISLQQAISLGRSNNNLVKAAQSEESAAKADLSDAKINALPSIIASGDYQRFTSLTLYDGFLGHAHSVPKRPSSNGADLNVSAAFNLYSGGKQKAFEAEQNGRKELATVGTLEQTASVSLQVVVQYLGMVRLNDQKRFIQEQVLRAETRVKNINALYSNQKVTRSDVLRAELVLSSVKLNLEQADNDITIASQKLNVLLNLPDSIRVLPADSANMPRPLADTLNSLISEATRSAYVIQKSAFNLKIQEARISGIKANYLPSLALISSYGFSYPNTIFYPPVDQAYSIGFVGLKVSYNISSIYQNKNKMSAGKSRLRELSYVQQNIKDNVKQEANSLLIKYREALNRITVTEKSIEQARVNYKIVSAKYFNQLALLTDLLDADNLYQESRFNLVQAQTGAQLIYYQLLYESGKF</sequence>
<dbReference type="SUPFAM" id="SSF56954">
    <property type="entry name" value="Outer membrane efflux proteins (OEP)"/>
    <property type="match status" value="1"/>
</dbReference>
<feature type="chain" id="PRO_5017765615" evidence="8">
    <location>
        <begin position="31"/>
        <end position="450"/>
    </location>
</feature>
<comment type="similarity">
    <text evidence="2">Belongs to the outer membrane factor (OMF) (TC 1.B.17) family.</text>
</comment>
<dbReference type="InterPro" id="IPR003423">
    <property type="entry name" value="OMP_efflux"/>
</dbReference>
<evidence type="ECO:0000256" key="8">
    <source>
        <dbReference type="SAM" id="SignalP"/>
    </source>
</evidence>
<evidence type="ECO:0000256" key="6">
    <source>
        <dbReference type="ARBA" id="ARBA00023136"/>
    </source>
</evidence>
<dbReference type="Proteomes" id="UP000260823">
    <property type="component" value="Unassembled WGS sequence"/>
</dbReference>
<dbReference type="OrthoDB" id="1271612at2"/>
<reference evidence="9 10" key="1">
    <citation type="submission" date="2018-08" db="EMBL/GenBank/DDBJ databases">
        <title>Mucilaginibacter terrae sp. nov., isolated from manganese diggings.</title>
        <authorList>
            <person name="Huang Y."/>
            <person name="Zhou Z."/>
        </authorList>
    </citation>
    <scope>NUCLEOTIDE SEQUENCE [LARGE SCALE GENOMIC DNA]</scope>
    <source>
        <strain evidence="9 10">ZH6</strain>
    </source>
</reference>
<keyword evidence="10" id="KW-1185">Reference proteome</keyword>
<evidence type="ECO:0000313" key="9">
    <source>
        <dbReference type="EMBL" id="RFZ85127.1"/>
    </source>
</evidence>
<comment type="caution">
    <text evidence="9">The sequence shown here is derived from an EMBL/GenBank/DDBJ whole genome shotgun (WGS) entry which is preliminary data.</text>
</comment>
<dbReference type="RefSeq" id="WP_117382028.1">
    <property type="nucleotide sequence ID" value="NZ_QWDE01000001.1"/>
</dbReference>
<evidence type="ECO:0000313" key="10">
    <source>
        <dbReference type="Proteomes" id="UP000260823"/>
    </source>
</evidence>
<evidence type="ECO:0000256" key="4">
    <source>
        <dbReference type="ARBA" id="ARBA00022452"/>
    </source>
</evidence>
<dbReference type="PANTHER" id="PTHR30026:SF20">
    <property type="entry name" value="OUTER MEMBRANE PROTEIN TOLC"/>
    <property type="match status" value="1"/>
</dbReference>
<keyword evidence="7" id="KW-0998">Cell outer membrane</keyword>
<evidence type="ECO:0000256" key="5">
    <source>
        <dbReference type="ARBA" id="ARBA00022692"/>
    </source>
</evidence>
<comment type="subcellular location">
    <subcellularLocation>
        <location evidence="1">Cell outer membrane</location>
    </subcellularLocation>
</comment>
<dbReference type="InterPro" id="IPR051906">
    <property type="entry name" value="TolC-like"/>
</dbReference>
<gene>
    <name evidence="9" type="ORF">DYU05_05870</name>
</gene>
<dbReference type="GO" id="GO:0015562">
    <property type="term" value="F:efflux transmembrane transporter activity"/>
    <property type="evidence" value="ECO:0007669"/>
    <property type="project" value="InterPro"/>
</dbReference>
<dbReference type="GO" id="GO:0009279">
    <property type="term" value="C:cell outer membrane"/>
    <property type="evidence" value="ECO:0007669"/>
    <property type="project" value="UniProtKB-SubCell"/>
</dbReference>
<feature type="signal peptide" evidence="8">
    <location>
        <begin position="1"/>
        <end position="30"/>
    </location>
</feature>
<keyword evidence="4" id="KW-1134">Transmembrane beta strand</keyword>
<keyword evidence="8" id="KW-0732">Signal</keyword>
<keyword evidence="3" id="KW-0813">Transport</keyword>
<accession>A0A3E2NVZ2</accession>